<gene>
    <name evidence="3" type="primary">LOC109550204</name>
</gene>
<evidence type="ECO:0000256" key="1">
    <source>
        <dbReference type="SAM" id="MobiDB-lite"/>
    </source>
</evidence>
<dbReference type="Proteomes" id="UP000245320">
    <property type="component" value="Chromosome 18"/>
</dbReference>
<feature type="region of interest" description="Disordered" evidence="1">
    <location>
        <begin position="1"/>
        <end position="38"/>
    </location>
</feature>
<proteinExistence type="predicted"/>
<keyword evidence="2" id="KW-1185">Reference proteome</keyword>
<protein>
    <submittedName>
        <fullName evidence="3">Uncharacterized protein LOC109550204 isoform X2</fullName>
    </submittedName>
</protein>
<organism evidence="2 3">
    <name type="scientific">Tursiops truncatus</name>
    <name type="common">Atlantic bottle-nosed dolphin</name>
    <name type="synonym">Delphinus truncatus</name>
    <dbReference type="NCBI Taxonomy" id="9739"/>
    <lineage>
        <taxon>Eukaryota</taxon>
        <taxon>Metazoa</taxon>
        <taxon>Chordata</taxon>
        <taxon>Craniata</taxon>
        <taxon>Vertebrata</taxon>
        <taxon>Euteleostomi</taxon>
        <taxon>Mammalia</taxon>
        <taxon>Eutheria</taxon>
        <taxon>Laurasiatheria</taxon>
        <taxon>Artiodactyla</taxon>
        <taxon>Whippomorpha</taxon>
        <taxon>Cetacea</taxon>
        <taxon>Odontoceti</taxon>
        <taxon>Delphinidae</taxon>
        <taxon>Tursiops</taxon>
    </lineage>
</organism>
<reference evidence="3" key="1">
    <citation type="submission" date="2025-08" db="UniProtKB">
        <authorList>
            <consortium name="RefSeq"/>
        </authorList>
    </citation>
    <scope>IDENTIFICATION</scope>
    <source>
        <tissue evidence="3">Spleen</tissue>
    </source>
</reference>
<evidence type="ECO:0000313" key="3">
    <source>
        <dbReference type="RefSeq" id="XP_033699594.1"/>
    </source>
</evidence>
<name>A0A6J3QBG7_TURTR</name>
<dbReference type="AlphaFoldDB" id="A0A6J3QBG7"/>
<feature type="region of interest" description="Disordered" evidence="1">
    <location>
        <begin position="54"/>
        <end position="90"/>
    </location>
</feature>
<evidence type="ECO:0000313" key="2">
    <source>
        <dbReference type="Proteomes" id="UP000245320"/>
    </source>
</evidence>
<sequence>MEDQAKGYQVSASGLETASHLGTRSGTRRGRGGTLSDSRPLLLPGACVNISKYTREKDGTLHPAGEQGVRLTPGGHRSSHEPRPRTASGKSWISFLYGTRGAQWIKRRTPAAISRTSPPGEARRPCCTRCGLRRERTDSRYCPQVCSGPRARRGLGLEPPV</sequence>
<accession>A0A6J3QBG7</accession>
<dbReference type="RefSeq" id="XP_033699594.1">
    <property type="nucleotide sequence ID" value="XM_033843703.1"/>
</dbReference>